<keyword evidence="2" id="KW-1185">Reference proteome</keyword>
<dbReference type="GO" id="GO:0007030">
    <property type="term" value="P:Golgi organization"/>
    <property type="evidence" value="ECO:0007669"/>
    <property type="project" value="TreeGrafter"/>
</dbReference>
<evidence type="ECO:0000313" key="1">
    <source>
        <dbReference type="EMBL" id="ALA62418.1"/>
    </source>
</evidence>
<dbReference type="PANTHER" id="PTHR17985:SF8">
    <property type="entry name" value="TRANSPORT AND GOLGI ORGANIZATION PROTEIN 2 HOMOLOG"/>
    <property type="match status" value="1"/>
</dbReference>
<name>A0A0M3ZEJ9_9POXV</name>
<evidence type="ECO:0000313" key="2">
    <source>
        <dbReference type="Proteomes" id="UP000142477"/>
    </source>
</evidence>
<protein>
    <submittedName>
        <fullName evidence="1">T10-like protein</fullName>
    </submittedName>
</protein>
<accession>A0A0M3ZEJ9</accession>
<dbReference type="Pfam" id="PF05742">
    <property type="entry name" value="TANGO2"/>
    <property type="match status" value="1"/>
</dbReference>
<dbReference type="Proteomes" id="UP000142477">
    <property type="component" value="Segment"/>
</dbReference>
<dbReference type="KEGG" id="vg:26122734"/>
<reference evidence="1 2" key="1">
    <citation type="journal article" date="2015" name="Infect. Genet. Evol.">
        <title>Unique genomic organization of a novel Avipoxvirus detected in turkey (Meleagris gallopavo).</title>
        <authorList>
            <person name="Banyai K."/>
            <person name="Palya V."/>
            <person name="Denes B."/>
            <person name="Glavits R."/>
            <person name="Ivanics E."/>
            <person name="Horvath B."/>
            <person name="Farkas S.L."/>
            <person name="Marton S."/>
            <person name="Balint A."/>
            <person name="Gyuranecz M."/>
            <person name="Erdelyi K."/>
            <person name="Dan A."/>
        </authorList>
    </citation>
    <scope>NUCLEOTIDE SEQUENCE [LARGE SCALE GENOMIC DNA]</scope>
    <source>
        <strain evidence="1 2">TKPV-HU1124/2011</strain>
    </source>
</reference>
<sequence length="272" mass="31150">MCIVFMSYSPSSKYRFILAANRDEYYNRPSRPASFWYYRDVTVLSGLDMKPGKECGSWLGITTNGKISVITNYMQPNDSINAKGRGHIVTDYLISDLDSYEYLDYISRDCEVYNGFNLITATFNGISDGICYYSNMFVKKPIHLVPGIYGICNCLLDTPWNKLQYGKMLFTNIIDNCNEINTADLVDKLLTLLNDGSLLSPDQEIENQGKEFIRPIIKEFSAICVKTPNYGTRTNTIIIIDEHYNVTFVERDMSNPDTGEWTKQVFEFSIKN</sequence>
<proteinExistence type="predicted"/>
<dbReference type="RefSeq" id="YP_009177065.1">
    <property type="nucleotide sequence ID" value="NC_028238.1"/>
</dbReference>
<dbReference type="EMBL" id="KP728110">
    <property type="protein sequence ID" value="ALA62418.1"/>
    <property type="molecule type" value="Genomic_DNA"/>
</dbReference>
<dbReference type="GO" id="GO:0009306">
    <property type="term" value="P:protein secretion"/>
    <property type="evidence" value="ECO:0007669"/>
    <property type="project" value="TreeGrafter"/>
</dbReference>
<dbReference type="InterPro" id="IPR008551">
    <property type="entry name" value="TANGO2"/>
</dbReference>
<organism evidence="1 2">
    <name type="scientific">Turkeypox virus</name>
    <dbReference type="NCBI Taxonomy" id="336486"/>
    <lineage>
        <taxon>Viruses</taxon>
        <taxon>Varidnaviria</taxon>
        <taxon>Bamfordvirae</taxon>
        <taxon>Nucleocytoviricota</taxon>
        <taxon>Pokkesviricetes</taxon>
        <taxon>Chitovirales</taxon>
        <taxon>Poxviridae</taxon>
        <taxon>Chordopoxvirinae</taxon>
        <taxon>Avipoxvirus</taxon>
        <taxon>Avipoxvirus turkeypox</taxon>
    </lineage>
</organism>
<dbReference type="GeneID" id="26122734"/>
<dbReference type="OrthoDB" id="14116at10239"/>
<dbReference type="PANTHER" id="PTHR17985">
    <property type="entry name" value="SER/THR-RICH PROTEIN T10 IN DGCR REGION"/>
    <property type="match status" value="1"/>
</dbReference>